<proteinExistence type="predicted"/>
<accession>T1HQK7</accession>
<dbReference type="Proteomes" id="UP000015103">
    <property type="component" value="Unassembled WGS sequence"/>
</dbReference>
<reference evidence="1" key="1">
    <citation type="submission" date="2015-05" db="UniProtKB">
        <authorList>
            <consortium name="EnsemblMetazoa"/>
        </authorList>
    </citation>
    <scope>IDENTIFICATION</scope>
</reference>
<dbReference type="InterPro" id="IPR043159">
    <property type="entry name" value="Lectin_gal-bd_sf"/>
</dbReference>
<evidence type="ECO:0000313" key="2">
    <source>
        <dbReference type="Proteomes" id="UP000015103"/>
    </source>
</evidence>
<sequence length="146" mass="16424">MFFYLLSTNWTALLSGTLRRYDKTGCEDDTLGLTCPQGTSISVELAQYGADPHLASNLCPRPPPGAQSNHLGYKPCHPPTSLQNIWQCLMVLETPVGPKRFVPSTRFNGRHNIRSFREIDWEIENLDIIKVLDLLIIPRIFGVENG</sequence>
<dbReference type="AlphaFoldDB" id="T1HQK7"/>
<dbReference type="EnsemblMetazoa" id="RPRC006327-RA">
    <property type="protein sequence ID" value="RPRC006327-PA"/>
    <property type="gene ID" value="RPRC006327"/>
</dbReference>
<dbReference type="InParanoid" id="T1HQK7"/>
<protein>
    <submittedName>
        <fullName evidence="1">Uncharacterized protein</fullName>
    </submittedName>
</protein>
<dbReference type="Gene3D" id="2.60.120.740">
    <property type="match status" value="1"/>
</dbReference>
<organism evidence="1 2">
    <name type="scientific">Rhodnius prolixus</name>
    <name type="common">Triatomid bug</name>
    <dbReference type="NCBI Taxonomy" id="13249"/>
    <lineage>
        <taxon>Eukaryota</taxon>
        <taxon>Metazoa</taxon>
        <taxon>Ecdysozoa</taxon>
        <taxon>Arthropoda</taxon>
        <taxon>Hexapoda</taxon>
        <taxon>Insecta</taxon>
        <taxon>Pterygota</taxon>
        <taxon>Neoptera</taxon>
        <taxon>Paraneoptera</taxon>
        <taxon>Hemiptera</taxon>
        <taxon>Heteroptera</taxon>
        <taxon>Panheteroptera</taxon>
        <taxon>Cimicomorpha</taxon>
        <taxon>Reduviidae</taxon>
        <taxon>Triatominae</taxon>
        <taxon>Rhodnius</taxon>
    </lineage>
</organism>
<name>T1HQK7_RHOPR</name>
<dbReference type="HOGENOM" id="CLU_1779710_0_0_1"/>
<keyword evidence="2" id="KW-1185">Reference proteome</keyword>
<evidence type="ECO:0000313" key="1">
    <source>
        <dbReference type="EnsemblMetazoa" id="RPRC006327-PA"/>
    </source>
</evidence>
<dbReference type="EMBL" id="ACPB03008564">
    <property type="status" value="NOT_ANNOTATED_CDS"/>
    <property type="molecule type" value="Genomic_DNA"/>
</dbReference>
<dbReference type="VEuPathDB" id="VectorBase:RPRC006327"/>